<protein>
    <recommendedName>
        <fullName evidence="3">Retrotransposon gag domain-containing protein</fullName>
    </recommendedName>
</protein>
<reference evidence="1 2" key="1">
    <citation type="journal article" date="2016" name="Mol. Biol. Evol.">
        <title>Genome-Wide Survey of Gut Fungi (Harpellales) Reveals the First Horizontally Transferred Ubiquitin Gene from a Mosquito Host.</title>
        <authorList>
            <person name="Wang Y."/>
            <person name="White M.M."/>
            <person name="Kvist S."/>
            <person name="Moncalvo J.M."/>
        </authorList>
    </citation>
    <scope>NUCLEOTIDE SEQUENCE [LARGE SCALE GENOMIC DNA]</scope>
    <source>
        <strain evidence="1 2">ALG-7-W6</strain>
    </source>
</reference>
<dbReference type="EMBL" id="LSSL01001237">
    <property type="protein sequence ID" value="OLY82795.1"/>
    <property type="molecule type" value="Genomic_DNA"/>
</dbReference>
<evidence type="ECO:0000313" key="2">
    <source>
        <dbReference type="Proteomes" id="UP000187455"/>
    </source>
</evidence>
<sequence length="113" mass="12996">MHYQEEKLQIVSREKDLALREAEFYRLLTEEETKPRDSSRMMIFDSLKGEARSWYDSKPDSSTFIWPTLKNALLSQYGRTDSIPNALTTVSLMKLTARSESSILINGFDQPSG</sequence>
<keyword evidence="2" id="KW-1185">Reference proteome</keyword>
<accession>A0A1R0H0Z0</accession>
<evidence type="ECO:0008006" key="3">
    <source>
        <dbReference type="Google" id="ProtNLM"/>
    </source>
</evidence>
<evidence type="ECO:0000313" key="1">
    <source>
        <dbReference type="EMBL" id="OLY82795.1"/>
    </source>
</evidence>
<dbReference type="AlphaFoldDB" id="A0A1R0H0Z0"/>
<proteinExistence type="predicted"/>
<dbReference type="STRING" id="133383.A0A1R0H0Z0"/>
<organism evidence="1 2">
    <name type="scientific">Smittium mucronatum</name>
    <dbReference type="NCBI Taxonomy" id="133383"/>
    <lineage>
        <taxon>Eukaryota</taxon>
        <taxon>Fungi</taxon>
        <taxon>Fungi incertae sedis</taxon>
        <taxon>Zoopagomycota</taxon>
        <taxon>Kickxellomycotina</taxon>
        <taxon>Harpellomycetes</taxon>
        <taxon>Harpellales</taxon>
        <taxon>Legeriomycetaceae</taxon>
        <taxon>Smittium</taxon>
    </lineage>
</organism>
<gene>
    <name evidence="1" type="ORF">AYI68_g3074</name>
</gene>
<dbReference type="Proteomes" id="UP000187455">
    <property type="component" value="Unassembled WGS sequence"/>
</dbReference>
<comment type="caution">
    <text evidence="1">The sequence shown here is derived from an EMBL/GenBank/DDBJ whole genome shotgun (WGS) entry which is preliminary data.</text>
</comment>
<name>A0A1R0H0Z0_9FUNG</name>